<accession>A0ABM9DRG8</accession>
<organism evidence="1 2">
    <name type="scientific">Mesorhizobium ventifaucium</name>
    <dbReference type="NCBI Taxonomy" id="666020"/>
    <lineage>
        <taxon>Bacteria</taxon>
        <taxon>Pseudomonadati</taxon>
        <taxon>Pseudomonadota</taxon>
        <taxon>Alphaproteobacteria</taxon>
        <taxon>Hyphomicrobiales</taxon>
        <taxon>Phyllobacteriaceae</taxon>
        <taxon>Mesorhizobium</taxon>
    </lineage>
</organism>
<protein>
    <submittedName>
        <fullName evidence="1">Uncharacterized protein</fullName>
    </submittedName>
</protein>
<gene>
    <name evidence="1" type="ORF">MES4922_210189</name>
</gene>
<reference evidence="1" key="1">
    <citation type="submission" date="2022-03" db="EMBL/GenBank/DDBJ databases">
        <authorList>
            <person name="Brunel B."/>
        </authorList>
    </citation>
    <scope>NUCLEOTIDE SEQUENCE</scope>
    <source>
        <strain evidence="1">STM4922sample</strain>
    </source>
</reference>
<evidence type="ECO:0000313" key="2">
    <source>
        <dbReference type="Proteomes" id="UP001152604"/>
    </source>
</evidence>
<name>A0ABM9DRG8_9HYPH</name>
<evidence type="ECO:0000313" key="1">
    <source>
        <dbReference type="EMBL" id="CAH2399285.1"/>
    </source>
</evidence>
<keyword evidence="2" id="KW-1185">Reference proteome</keyword>
<proteinExistence type="predicted"/>
<dbReference type="Proteomes" id="UP001152604">
    <property type="component" value="Unassembled WGS sequence"/>
</dbReference>
<sequence length="52" mass="5933">MLVRPGEKRFTHRFKNIRSPDAFCVASGFRHQFDPFKTAADLATPPKQGEVE</sequence>
<comment type="caution">
    <text evidence="1">The sequence shown here is derived from an EMBL/GenBank/DDBJ whole genome shotgun (WGS) entry which is preliminary data.</text>
</comment>
<dbReference type="EMBL" id="CAKXZS010000014">
    <property type="protein sequence ID" value="CAH2399285.1"/>
    <property type="molecule type" value="Genomic_DNA"/>
</dbReference>